<reference evidence="3" key="1">
    <citation type="submission" date="2016-10" db="EMBL/GenBank/DDBJ databases">
        <authorList>
            <person name="Varghese N."/>
            <person name="Submissions S."/>
        </authorList>
    </citation>
    <scope>NUCLEOTIDE SEQUENCE [LARGE SCALE GENOMIC DNA]</scope>
    <source>
        <strain evidence="3">DSM 45460</strain>
    </source>
</reference>
<dbReference type="OrthoDB" id="9985197at2"/>
<proteinExistence type="predicted"/>
<dbReference type="RefSeq" id="WP_143013017.1">
    <property type="nucleotide sequence ID" value="NZ_FNFM01000003.1"/>
</dbReference>
<evidence type="ECO:0000313" key="2">
    <source>
        <dbReference type="EMBL" id="SDJ98994.1"/>
    </source>
</evidence>
<gene>
    <name evidence="2" type="ORF">SAMN04487820_103310</name>
</gene>
<feature type="region of interest" description="Disordered" evidence="1">
    <location>
        <begin position="123"/>
        <end position="151"/>
    </location>
</feature>
<evidence type="ECO:0000256" key="1">
    <source>
        <dbReference type="SAM" id="MobiDB-lite"/>
    </source>
</evidence>
<protein>
    <submittedName>
        <fullName evidence="2">Uncharacterized protein</fullName>
    </submittedName>
</protein>
<dbReference type="EMBL" id="FNFM01000003">
    <property type="protein sequence ID" value="SDJ98994.1"/>
    <property type="molecule type" value="Genomic_DNA"/>
</dbReference>
<dbReference type="AlphaFoldDB" id="A0A1G8Y9A0"/>
<organism evidence="2 3">
    <name type="scientific">Actinopolyspora mzabensis</name>
    <dbReference type="NCBI Taxonomy" id="995066"/>
    <lineage>
        <taxon>Bacteria</taxon>
        <taxon>Bacillati</taxon>
        <taxon>Actinomycetota</taxon>
        <taxon>Actinomycetes</taxon>
        <taxon>Actinopolysporales</taxon>
        <taxon>Actinopolysporaceae</taxon>
        <taxon>Actinopolyspora</taxon>
    </lineage>
</organism>
<evidence type="ECO:0000313" key="3">
    <source>
        <dbReference type="Proteomes" id="UP000199213"/>
    </source>
</evidence>
<dbReference type="Proteomes" id="UP000199213">
    <property type="component" value="Unassembled WGS sequence"/>
</dbReference>
<keyword evidence="3" id="KW-1185">Reference proteome</keyword>
<name>A0A1G8Y9A0_ACTMZ</name>
<accession>A0A1G8Y9A0</accession>
<sequence length="151" mass="16279">MSDHQVPVALAEAADPVGAVRSACLQASPGEVVVLVVNRAGWPVISTDPVAVVRRAHRVAAEQARVLAQVWPVAAAETPRNGLRVFVVWARWWSPVGSRWYAARRRAALRRARRGCRAGVVVGDQGAIPDTPTPSPGGRGSPVRSEWGRRR</sequence>